<comment type="caution">
    <text evidence="1">The sequence shown here is derived from an EMBL/GenBank/DDBJ whole genome shotgun (WGS) entry which is preliminary data.</text>
</comment>
<sequence length="66" mass="7377">MTNPDRQAVNKTDTMTLTFHDSAAQSVLLLMAKHLSRPMEVPRSPCCCCVRAVHLRAWYGDDSDAN</sequence>
<dbReference type="EMBL" id="LAZR01004536">
    <property type="protein sequence ID" value="KKN07720.1"/>
    <property type="molecule type" value="Genomic_DNA"/>
</dbReference>
<protein>
    <submittedName>
        <fullName evidence="1">Uncharacterized protein</fullName>
    </submittedName>
</protein>
<dbReference type="AlphaFoldDB" id="A0A0F9MK27"/>
<organism evidence="1">
    <name type="scientific">marine sediment metagenome</name>
    <dbReference type="NCBI Taxonomy" id="412755"/>
    <lineage>
        <taxon>unclassified sequences</taxon>
        <taxon>metagenomes</taxon>
        <taxon>ecological metagenomes</taxon>
    </lineage>
</organism>
<reference evidence="1" key="1">
    <citation type="journal article" date="2015" name="Nature">
        <title>Complex archaea that bridge the gap between prokaryotes and eukaryotes.</title>
        <authorList>
            <person name="Spang A."/>
            <person name="Saw J.H."/>
            <person name="Jorgensen S.L."/>
            <person name="Zaremba-Niedzwiedzka K."/>
            <person name="Martijn J."/>
            <person name="Lind A.E."/>
            <person name="van Eijk R."/>
            <person name="Schleper C."/>
            <person name="Guy L."/>
            <person name="Ettema T.J."/>
        </authorList>
    </citation>
    <scope>NUCLEOTIDE SEQUENCE</scope>
</reference>
<gene>
    <name evidence="1" type="ORF">LCGC14_1063980</name>
</gene>
<proteinExistence type="predicted"/>
<evidence type="ECO:0000313" key="1">
    <source>
        <dbReference type="EMBL" id="KKN07720.1"/>
    </source>
</evidence>
<accession>A0A0F9MK27</accession>
<name>A0A0F9MK27_9ZZZZ</name>